<dbReference type="AlphaFoldDB" id="A0ABD2IXE5"/>
<name>A0ABD2IXE5_9BILA</name>
<keyword evidence="4" id="KW-1185">Reference proteome</keyword>
<keyword evidence="1" id="KW-0812">Transmembrane</keyword>
<comment type="caution">
    <text evidence="3">The sequence shown here is derived from an EMBL/GenBank/DDBJ whole genome shotgun (WGS) entry which is preliminary data.</text>
</comment>
<dbReference type="Proteomes" id="UP001620626">
    <property type="component" value="Unassembled WGS sequence"/>
</dbReference>
<accession>A0ABD2IXE5</accession>
<keyword evidence="1" id="KW-0472">Membrane</keyword>
<reference evidence="3 4" key="1">
    <citation type="submission" date="2024-10" db="EMBL/GenBank/DDBJ databases">
        <authorList>
            <person name="Kim D."/>
        </authorList>
    </citation>
    <scope>NUCLEOTIDE SEQUENCE [LARGE SCALE GENOMIC DNA]</scope>
    <source>
        <strain evidence="3">BH-2024</strain>
    </source>
</reference>
<evidence type="ECO:0000313" key="4">
    <source>
        <dbReference type="Proteomes" id="UP001620626"/>
    </source>
</evidence>
<evidence type="ECO:0000256" key="2">
    <source>
        <dbReference type="SAM" id="SignalP"/>
    </source>
</evidence>
<keyword evidence="1" id="KW-1133">Transmembrane helix</keyword>
<dbReference type="EMBL" id="JBICBT010001107">
    <property type="protein sequence ID" value="KAL3082490.1"/>
    <property type="molecule type" value="Genomic_DNA"/>
</dbReference>
<protein>
    <submittedName>
        <fullName evidence="3">Uncharacterized protein</fullName>
    </submittedName>
</protein>
<gene>
    <name evidence="3" type="ORF">niasHT_038322</name>
</gene>
<proteinExistence type="predicted"/>
<feature type="chain" id="PRO_5044882331" evidence="2">
    <location>
        <begin position="18"/>
        <end position="138"/>
    </location>
</feature>
<evidence type="ECO:0000256" key="1">
    <source>
        <dbReference type="SAM" id="Phobius"/>
    </source>
</evidence>
<keyword evidence="2" id="KW-0732">Signal</keyword>
<feature type="signal peptide" evidence="2">
    <location>
        <begin position="1"/>
        <end position="17"/>
    </location>
</feature>
<organism evidence="3 4">
    <name type="scientific">Heterodera trifolii</name>
    <dbReference type="NCBI Taxonomy" id="157864"/>
    <lineage>
        <taxon>Eukaryota</taxon>
        <taxon>Metazoa</taxon>
        <taxon>Ecdysozoa</taxon>
        <taxon>Nematoda</taxon>
        <taxon>Chromadorea</taxon>
        <taxon>Rhabditida</taxon>
        <taxon>Tylenchina</taxon>
        <taxon>Tylenchomorpha</taxon>
        <taxon>Tylenchoidea</taxon>
        <taxon>Heteroderidae</taxon>
        <taxon>Heteroderinae</taxon>
        <taxon>Heterodera</taxon>
    </lineage>
</organism>
<feature type="transmembrane region" description="Helical" evidence="1">
    <location>
        <begin position="83"/>
        <end position="108"/>
    </location>
</feature>
<sequence length="138" mass="15765">MFRLLLICSIAIYCSTAEDPKWEVVHNDRCHNCTADNLICYKLIGYVGPLQCLKKGYDLNRPLQWPNWPGPIRQNRDNDWLTWWLNLAFFVATFIWLVALTVCTGIGFKRLKNVTTAAFRPVPLARISAPFDAAGSSF</sequence>
<evidence type="ECO:0000313" key="3">
    <source>
        <dbReference type="EMBL" id="KAL3082490.1"/>
    </source>
</evidence>